<sequence>EDLIEEIEDMPSQANLLEADLSDRSKSNHEMLLKDLTDSSDLKTNKQVSDMTEMTTQMSNIPQTASLPS</sequence>
<dbReference type="EMBL" id="HACG01005692">
    <property type="protein sequence ID" value="CEK52557.1"/>
    <property type="molecule type" value="Transcribed_RNA"/>
</dbReference>
<dbReference type="AlphaFoldDB" id="A0A0B6Y8A3"/>
<accession>A0A0B6Y8A3</accession>
<reference evidence="1" key="1">
    <citation type="submission" date="2014-12" db="EMBL/GenBank/DDBJ databases">
        <title>Insight into the proteome of Arion vulgaris.</title>
        <authorList>
            <person name="Aradska J."/>
            <person name="Bulat T."/>
            <person name="Smidak R."/>
            <person name="Sarate P."/>
            <person name="Gangsoo J."/>
            <person name="Sialana F."/>
            <person name="Bilban M."/>
            <person name="Lubec G."/>
        </authorList>
    </citation>
    <scope>NUCLEOTIDE SEQUENCE</scope>
    <source>
        <tissue evidence="1">Skin</tissue>
    </source>
</reference>
<protein>
    <submittedName>
        <fullName evidence="1">Uncharacterized protein</fullName>
    </submittedName>
</protein>
<proteinExistence type="predicted"/>
<gene>
    <name evidence="1" type="primary">ORF17215</name>
</gene>
<organism evidence="1">
    <name type="scientific">Arion vulgaris</name>
    <dbReference type="NCBI Taxonomy" id="1028688"/>
    <lineage>
        <taxon>Eukaryota</taxon>
        <taxon>Metazoa</taxon>
        <taxon>Spiralia</taxon>
        <taxon>Lophotrochozoa</taxon>
        <taxon>Mollusca</taxon>
        <taxon>Gastropoda</taxon>
        <taxon>Heterobranchia</taxon>
        <taxon>Euthyneura</taxon>
        <taxon>Panpulmonata</taxon>
        <taxon>Eupulmonata</taxon>
        <taxon>Stylommatophora</taxon>
        <taxon>Helicina</taxon>
        <taxon>Arionoidea</taxon>
        <taxon>Arionidae</taxon>
        <taxon>Arion</taxon>
    </lineage>
</organism>
<evidence type="ECO:0000313" key="1">
    <source>
        <dbReference type="EMBL" id="CEK52557.1"/>
    </source>
</evidence>
<feature type="non-terminal residue" evidence="1">
    <location>
        <position position="69"/>
    </location>
</feature>
<feature type="non-terminal residue" evidence="1">
    <location>
        <position position="1"/>
    </location>
</feature>
<name>A0A0B6Y8A3_9EUPU</name>